<name>A0AAV7LTW1_PLEWA</name>
<sequence>MPAGRWGAPAVGGTCAPGIALLQSACTRPTPCGRDIAAALDLAGHPAPRDMTDCGRTGALGPAVLPSRLGTDSPCMDRTATVMTTEAPWRWNIVPDPGTARTC</sequence>
<accession>A0AAV7LTW1</accession>
<dbReference type="AlphaFoldDB" id="A0AAV7LTW1"/>
<evidence type="ECO:0000313" key="2">
    <source>
        <dbReference type="Proteomes" id="UP001066276"/>
    </source>
</evidence>
<dbReference type="Proteomes" id="UP001066276">
    <property type="component" value="Chromosome 11"/>
</dbReference>
<proteinExistence type="predicted"/>
<protein>
    <submittedName>
        <fullName evidence="1">Uncharacterized protein</fullName>
    </submittedName>
</protein>
<reference evidence="1" key="1">
    <citation type="journal article" date="2022" name="bioRxiv">
        <title>Sequencing and chromosome-scale assembly of the giantPleurodeles waltlgenome.</title>
        <authorList>
            <person name="Brown T."/>
            <person name="Elewa A."/>
            <person name="Iarovenko S."/>
            <person name="Subramanian E."/>
            <person name="Araus A.J."/>
            <person name="Petzold A."/>
            <person name="Susuki M."/>
            <person name="Suzuki K.-i.T."/>
            <person name="Hayashi T."/>
            <person name="Toyoda A."/>
            <person name="Oliveira C."/>
            <person name="Osipova E."/>
            <person name="Leigh N.D."/>
            <person name="Simon A."/>
            <person name="Yun M.H."/>
        </authorList>
    </citation>
    <scope>NUCLEOTIDE SEQUENCE</scope>
    <source>
        <strain evidence="1">20211129_DDA</strain>
        <tissue evidence="1">Liver</tissue>
    </source>
</reference>
<keyword evidence="2" id="KW-1185">Reference proteome</keyword>
<organism evidence="1 2">
    <name type="scientific">Pleurodeles waltl</name>
    <name type="common">Iberian ribbed newt</name>
    <dbReference type="NCBI Taxonomy" id="8319"/>
    <lineage>
        <taxon>Eukaryota</taxon>
        <taxon>Metazoa</taxon>
        <taxon>Chordata</taxon>
        <taxon>Craniata</taxon>
        <taxon>Vertebrata</taxon>
        <taxon>Euteleostomi</taxon>
        <taxon>Amphibia</taxon>
        <taxon>Batrachia</taxon>
        <taxon>Caudata</taxon>
        <taxon>Salamandroidea</taxon>
        <taxon>Salamandridae</taxon>
        <taxon>Pleurodelinae</taxon>
        <taxon>Pleurodeles</taxon>
    </lineage>
</organism>
<gene>
    <name evidence="1" type="ORF">NDU88_007508</name>
</gene>
<comment type="caution">
    <text evidence="1">The sequence shown here is derived from an EMBL/GenBank/DDBJ whole genome shotgun (WGS) entry which is preliminary data.</text>
</comment>
<dbReference type="EMBL" id="JANPWB010000015">
    <property type="protein sequence ID" value="KAJ1094433.1"/>
    <property type="molecule type" value="Genomic_DNA"/>
</dbReference>
<evidence type="ECO:0000313" key="1">
    <source>
        <dbReference type="EMBL" id="KAJ1094433.1"/>
    </source>
</evidence>